<comment type="caution">
    <text evidence="2">The sequence shown here is derived from an EMBL/GenBank/DDBJ whole genome shotgun (WGS) entry which is preliminary data.</text>
</comment>
<protein>
    <submittedName>
        <fullName evidence="2">Uncharacterized protein</fullName>
    </submittedName>
</protein>
<reference evidence="2" key="2">
    <citation type="submission" date="2023-05" db="EMBL/GenBank/DDBJ databases">
        <authorList>
            <person name="Schelkunov M.I."/>
        </authorList>
    </citation>
    <scope>NUCLEOTIDE SEQUENCE</scope>
    <source>
        <strain evidence="2">Hsosn_3</strain>
        <tissue evidence="2">Leaf</tissue>
    </source>
</reference>
<organism evidence="2 3">
    <name type="scientific">Heracleum sosnowskyi</name>
    <dbReference type="NCBI Taxonomy" id="360622"/>
    <lineage>
        <taxon>Eukaryota</taxon>
        <taxon>Viridiplantae</taxon>
        <taxon>Streptophyta</taxon>
        <taxon>Embryophyta</taxon>
        <taxon>Tracheophyta</taxon>
        <taxon>Spermatophyta</taxon>
        <taxon>Magnoliopsida</taxon>
        <taxon>eudicotyledons</taxon>
        <taxon>Gunneridae</taxon>
        <taxon>Pentapetalae</taxon>
        <taxon>asterids</taxon>
        <taxon>campanulids</taxon>
        <taxon>Apiales</taxon>
        <taxon>Apiaceae</taxon>
        <taxon>Apioideae</taxon>
        <taxon>apioid superclade</taxon>
        <taxon>Tordylieae</taxon>
        <taxon>Tordyliinae</taxon>
        <taxon>Heracleum</taxon>
    </lineage>
</organism>
<dbReference type="AlphaFoldDB" id="A0AAD8M7Q5"/>
<accession>A0AAD8M7Q5</accession>
<sequence>MTFDLNKEVFKCGINLPVTTFGTSLEDIKDMGADARITDLNDSIAVIIYKNYKNNCKMNLWMLDDEACFCKGGIEASWTLVLDIDLSLLVPFVHGYFISGDILLLHDDDWCLYDPDTKELRDFSHWFLMDHCSDNKEMNIVEERNVTDHGDESDNLYFEDKDDDLDFGNDSKDESDVDDKLERRKKG</sequence>
<proteinExistence type="predicted"/>
<dbReference type="Proteomes" id="UP001237642">
    <property type="component" value="Unassembled WGS sequence"/>
</dbReference>
<evidence type="ECO:0000256" key="1">
    <source>
        <dbReference type="SAM" id="MobiDB-lite"/>
    </source>
</evidence>
<keyword evidence="3" id="KW-1185">Reference proteome</keyword>
<evidence type="ECO:0000313" key="3">
    <source>
        <dbReference type="Proteomes" id="UP001237642"/>
    </source>
</evidence>
<gene>
    <name evidence="2" type="ORF">POM88_040826</name>
</gene>
<name>A0AAD8M7Q5_9APIA</name>
<evidence type="ECO:0000313" key="2">
    <source>
        <dbReference type="EMBL" id="KAK1365265.1"/>
    </source>
</evidence>
<dbReference type="EMBL" id="JAUIZM010000009">
    <property type="protein sequence ID" value="KAK1365265.1"/>
    <property type="molecule type" value="Genomic_DNA"/>
</dbReference>
<feature type="region of interest" description="Disordered" evidence="1">
    <location>
        <begin position="149"/>
        <end position="187"/>
    </location>
</feature>
<feature type="compositionally biased region" description="Basic and acidic residues" evidence="1">
    <location>
        <begin position="169"/>
        <end position="187"/>
    </location>
</feature>
<reference evidence="2" key="1">
    <citation type="submission" date="2023-02" db="EMBL/GenBank/DDBJ databases">
        <title>Genome of toxic invasive species Heracleum sosnowskyi carries increased number of genes despite the absence of recent whole-genome duplications.</title>
        <authorList>
            <person name="Schelkunov M."/>
            <person name="Shtratnikova V."/>
            <person name="Makarenko M."/>
            <person name="Klepikova A."/>
            <person name="Omelchenko D."/>
            <person name="Novikova G."/>
            <person name="Obukhova E."/>
            <person name="Bogdanov V."/>
            <person name="Penin A."/>
            <person name="Logacheva M."/>
        </authorList>
    </citation>
    <scope>NUCLEOTIDE SEQUENCE</scope>
    <source>
        <strain evidence="2">Hsosn_3</strain>
        <tissue evidence="2">Leaf</tissue>
    </source>
</reference>